<feature type="transmembrane region" description="Helical" evidence="1">
    <location>
        <begin position="244"/>
        <end position="265"/>
    </location>
</feature>
<keyword evidence="1" id="KW-0472">Membrane</keyword>
<feature type="transmembrane region" description="Helical" evidence="1">
    <location>
        <begin position="271"/>
        <end position="290"/>
    </location>
</feature>
<keyword evidence="1" id="KW-0812">Transmembrane</keyword>
<comment type="caution">
    <text evidence="3">The sequence shown here is derived from an EMBL/GenBank/DDBJ whole genome shotgun (WGS) entry which is preliminary data.</text>
</comment>
<feature type="transmembrane region" description="Helical" evidence="1">
    <location>
        <begin position="95"/>
        <end position="116"/>
    </location>
</feature>
<dbReference type="AlphaFoldDB" id="A0AAW3WTT4"/>
<keyword evidence="1" id="KW-1133">Transmembrane helix</keyword>
<dbReference type="EMBL" id="JACNYO010000026">
    <property type="protein sequence ID" value="MBC3214640.1"/>
    <property type="molecule type" value="Genomic_DNA"/>
</dbReference>
<feature type="transmembrane region" description="Helical" evidence="1">
    <location>
        <begin position="150"/>
        <end position="170"/>
    </location>
</feature>
<dbReference type="GO" id="GO:0016747">
    <property type="term" value="F:acyltransferase activity, transferring groups other than amino-acyl groups"/>
    <property type="evidence" value="ECO:0007669"/>
    <property type="project" value="InterPro"/>
</dbReference>
<protein>
    <submittedName>
        <fullName evidence="3">Acyltransferase</fullName>
    </submittedName>
</protein>
<organism evidence="3 4">
    <name type="scientific">Serratia fonticola</name>
    <dbReference type="NCBI Taxonomy" id="47917"/>
    <lineage>
        <taxon>Bacteria</taxon>
        <taxon>Pseudomonadati</taxon>
        <taxon>Pseudomonadota</taxon>
        <taxon>Gammaproteobacteria</taxon>
        <taxon>Enterobacterales</taxon>
        <taxon>Yersiniaceae</taxon>
        <taxon>Serratia</taxon>
    </lineage>
</organism>
<dbReference type="InterPro" id="IPR050879">
    <property type="entry name" value="Acyltransferase_3"/>
</dbReference>
<feature type="transmembrane region" description="Helical" evidence="1">
    <location>
        <begin position="52"/>
        <end position="74"/>
    </location>
</feature>
<feature type="transmembrane region" description="Helical" evidence="1">
    <location>
        <begin position="21"/>
        <end position="40"/>
    </location>
</feature>
<reference evidence="3" key="1">
    <citation type="submission" date="2020-08" db="EMBL/GenBank/DDBJ databases">
        <title>Food and environmental bacterial isolates.</title>
        <authorList>
            <person name="Richter L."/>
            <person name="Du Plessis E.M."/>
            <person name="Duvenage S."/>
            <person name="Allam M."/>
            <person name="Korsten L."/>
        </authorList>
    </citation>
    <scope>NUCLEOTIDE SEQUENCE</scope>
    <source>
        <strain evidence="3">UPMP2127</strain>
    </source>
</reference>
<proteinExistence type="predicted"/>
<gene>
    <name evidence="3" type="ORF">H8J20_21105</name>
</gene>
<evidence type="ECO:0000313" key="3">
    <source>
        <dbReference type="EMBL" id="MBC3214640.1"/>
    </source>
</evidence>
<dbReference type="RefSeq" id="WP_179253354.1">
    <property type="nucleotide sequence ID" value="NZ_JACBIV010000020.1"/>
</dbReference>
<feature type="transmembrane region" description="Helical" evidence="1">
    <location>
        <begin position="213"/>
        <end position="232"/>
    </location>
</feature>
<evidence type="ECO:0000313" key="4">
    <source>
        <dbReference type="Proteomes" id="UP000659084"/>
    </source>
</evidence>
<feature type="transmembrane region" description="Helical" evidence="1">
    <location>
        <begin position="334"/>
        <end position="353"/>
    </location>
</feature>
<dbReference type="Pfam" id="PF01757">
    <property type="entry name" value="Acyl_transf_3"/>
    <property type="match status" value="1"/>
</dbReference>
<evidence type="ECO:0000259" key="2">
    <source>
        <dbReference type="Pfam" id="PF01757"/>
    </source>
</evidence>
<keyword evidence="3" id="KW-0808">Transferase</keyword>
<dbReference type="GO" id="GO:0016020">
    <property type="term" value="C:membrane"/>
    <property type="evidence" value="ECO:0007669"/>
    <property type="project" value="TreeGrafter"/>
</dbReference>
<accession>A0AAW3WTT4</accession>
<dbReference type="InterPro" id="IPR002656">
    <property type="entry name" value="Acyl_transf_3_dom"/>
</dbReference>
<dbReference type="PANTHER" id="PTHR23028">
    <property type="entry name" value="ACETYLTRANSFERASE"/>
    <property type="match status" value="1"/>
</dbReference>
<feature type="domain" description="Acyltransferase 3" evidence="2">
    <location>
        <begin position="18"/>
        <end position="350"/>
    </location>
</feature>
<feature type="transmembrane region" description="Helical" evidence="1">
    <location>
        <begin position="297"/>
        <end position="314"/>
    </location>
</feature>
<feature type="transmembrane region" description="Helical" evidence="1">
    <location>
        <begin position="175"/>
        <end position="193"/>
    </location>
</feature>
<keyword evidence="3" id="KW-0012">Acyltransferase</keyword>
<sequence>MMTFKIDEIIAMTSSKFNSIQALRGLAALAVMLFHFRWAINNASPGLGDKLFGWGAIGVDLFFIISGFVITLSASKLKPGIRSAVSFLKKRARRILPAYFFILLVTFLLSGAMSTFHYPEKVSNLISALTFTPTFDNNAPFYIEDNGFYGVRWTLNYEIIFYLVMALCLITKYRWLMLFGVFILSLVAAPLLTDQQLTLSVSGYQFGHPLLNLVTNPIILTFLMGVAFGLVYPHTQNISSKIRISILILSIMLTGYCLLFTSLIGHGVMMSGWYLFILFAAIVLNDGIIAKYIPTSLVTLGEISFSLYLIHSLMNNGIGSRLEKMGVIDDGILRFVVSCAISIGLAYLSYRFIERPLSIRKQKPLRHETV</sequence>
<evidence type="ECO:0000256" key="1">
    <source>
        <dbReference type="SAM" id="Phobius"/>
    </source>
</evidence>
<dbReference type="PANTHER" id="PTHR23028:SF53">
    <property type="entry name" value="ACYL_TRANSF_3 DOMAIN-CONTAINING PROTEIN"/>
    <property type="match status" value="1"/>
</dbReference>
<dbReference type="Proteomes" id="UP000659084">
    <property type="component" value="Unassembled WGS sequence"/>
</dbReference>
<name>A0AAW3WTT4_SERFO</name>
<dbReference type="GO" id="GO:0000271">
    <property type="term" value="P:polysaccharide biosynthetic process"/>
    <property type="evidence" value="ECO:0007669"/>
    <property type="project" value="TreeGrafter"/>
</dbReference>